<evidence type="ECO:0000256" key="4">
    <source>
        <dbReference type="PROSITE-ProRule" id="PRU00146"/>
    </source>
</evidence>
<feature type="compositionally biased region" description="Low complexity" evidence="5">
    <location>
        <begin position="163"/>
        <end position="206"/>
    </location>
</feature>
<dbReference type="InterPro" id="IPR001965">
    <property type="entry name" value="Znf_PHD"/>
</dbReference>
<dbReference type="EMBL" id="GL883013">
    <property type="protein sequence ID" value="EGG20037.1"/>
    <property type="molecule type" value="Genomic_DNA"/>
</dbReference>
<dbReference type="CDD" id="cd15489">
    <property type="entry name" value="PHD_SF"/>
    <property type="match status" value="1"/>
</dbReference>
<organism evidence="7 8">
    <name type="scientific">Cavenderia fasciculata</name>
    <name type="common">Slime mold</name>
    <name type="synonym">Dictyostelium fasciculatum</name>
    <dbReference type="NCBI Taxonomy" id="261658"/>
    <lineage>
        <taxon>Eukaryota</taxon>
        <taxon>Amoebozoa</taxon>
        <taxon>Evosea</taxon>
        <taxon>Eumycetozoa</taxon>
        <taxon>Dictyostelia</taxon>
        <taxon>Acytosteliales</taxon>
        <taxon>Cavenderiaceae</taxon>
        <taxon>Cavenderia</taxon>
    </lineage>
</organism>
<dbReference type="GO" id="GO:0008270">
    <property type="term" value="F:zinc ion binding"/>
    <property type="evidence" value="ECO:0007669"/>
    <property type="project" value="UniProtKB-KW"/>
</dbReference>
<sequence>MSHETISNSSLVTESSSSSSTPPPPPPPPLACGDTTTTTKQQQHEQQQQQQDIDSTSTTTNIAETVVVLVVDEAEKSNGTKSGQEGEQVTTPSASPSTSTSTTIDKPTLTTSTTTTMIVDEPETKMIIESTSATSTTSTSTSTSTTSTMTTTMIVEEEEEEPTSTSTTSTTTTTNDNSNNNNNISNNNNNNNINNNNNNNSNNIQTPLQGSSHKRDREIENDNNGFSFIFHVGPKVKPDKTQKKQKRDSLLSLSTTVLATPTPATNKKNPAYNLLASRQAHQPRTQSLSSKRQNQVTDANVGAMADQLGEIGGTDFFISLFSGSTNCSKLLKDCFRVSSTNVPTTPFGSMDNISIGKSYDSLHLDNDYYDQDGFHLQNGGGVGGGSDDEFEDKPLTTSTTSTTTNNHYGLQRFESIIAEEDESSSDEEKSYIKSLKERKNLEESEKGFNRVIREKIEQAHVNRLFFEPNRKRVPVKDQQLQDFLEQNIFTQTPIPRGFNEGDCTDGPYDTLFYTIHPLRLMGESVDGLMKKNAEDVIKDGVPTPTYKEVQPYVPYNINISRRFQTAYNQGYIVYNGTNNTLASSLSSMTPAKQQSPPLPNVKGGSVISSPPSTPLTLSSSNNNNVNSALSLVHQSSYPWKRVSEMFNTITWLPEETAMLCELYFIYGSDWSEISRILSGSKSPLQIYQAITKQKDLMSMKPHTTLAQDLEEIKKQCVICFLSTSGGNKKFYHQKTKKNQNTTLVTCFACERSFHQDCITDQPNSNNNNSEWYCSIDCSMTCQVRCNVCQKGDHEDSFVLCDKCSDGYHIYCLSPQLSEVPYDPWECSNCCENNNTSKSIGKIVESPSPLTAAVEDTLSPMNLEDVPKLERVSKDASPNGTTTESVAAEGNHSLINSPRSKEETNGHNDSSSSTTTATVVVVVDTLNQSNTTTPIMEPTTMMVVTSTATTTSTCQAMAPIPTTPSLSEASTPAMIKTPLALGLKKSTANAPMSPAAPPALSLGLQVYQHPKLHFQHIKGCQNASDSSSADNNTTAHKDNGGEEYSSSFARVLGKEGTRLASSATSKPFHTLKAISSVCLACLTSVSIFDDSDYSLGNTEITNYKDMISSEDIGEDDYELEAVMAKKFDFILAAIPIAVQKMIDEPLLMGSELQQQQQHQQQESNNSLLSAFVAASSSSSPQTTNENDTIVSLAGSKRKRKQKLQDLQDLPDVQVKIQLDDQITPPTITNTSHDEQIDTTMDNNNNSALKESQEFSTQSAIDILSTHMETESPIQPLQPLQLNSSGTLEGSKILLQMANGDHEQNGLESPSTPPPITTSTTTMTHTTPPPTIPTSPLIPSSILNADNIIQKTTGLAQSTIVAPPPSLPLSITPPMVPAIPQLVTASEVPVGVAPTYDYGASAIALQQQMLARQQYSMMVEGGVIPPTDPTATNLS</sequence>
<feature type="region of interest" description="Disordered" evidence="5">
    <location>
        <begin position="587"/>
        <end position="619"/>
    </location>
</feature>
<feature type="compositionally biased region" description="Low complexity" evidence="5">
    <location>
        <begin position="1021"/>
        <end position="1033"/>
    </location>
</feature>
<feature type="compositionally biased region" description="Low complexity" evidence="5">
    <location>
        <begin position="127"/>
        <end position="154"/>
    </location>
</feature>
<feature type="compositionally biased region" description="Low complexity" evidence="5">
    <location>
        <begin position="90"/>
        <end position="116"/>
    </location>
</feature>
<keyword evidence="8" id="KW-1185">Reference proteome</keyword>
<dbReference type="Proteomes" id="UP000007797">
    <property type="component" value="Unassembled WGS sequence"/>
</dbReference>
<dbReference type="Gene3D" id="3.30.40.10">
    <property type="entry name" value="Zinc/RING finger domain, C3HC4 (zinc finger)"/>
    <property type="match status" value="2"/>
</dbReference>
<feature type="region of interest" description="Disordered" evidence="5">
    <location>
        <begin position="76"/>
        <end position="254"/>
    </location>
</feature>
<keyword evidence="3" id="KW-0862">Zinc</keyword>
<dbReference type="PANTHER" id="PTHR20916:SF26">
    <property type="entry name" value="CYSTEINE-RICH PROTEIN 2-BINDING PROTEIN"/>
    <property type="match status" value="1"/>
</dbReference>
<evidence type="ECO:0000313" key="8">
    <source>
        <dbReference type="Proteomes" id="UP000007797"/>
    </source>
</evidence>
<dbReference type="GO" id="GO:0004402">
    <property type="term" value="F:histone acetyltransferase activity"/>
    <property type="evidence" value="ECO:0007669"/>
    <property type="project" value="TreeGrafter"/>
</dbReference>
<feature type="compositionally biased region" description="Polar residues" evidence="5">
    <location>
        <begin position="875"/>
        <end position="884"/>
    </location>
</feature>
<evidence type="ECO:0000256" key="2">
    <source>
        <dbReference type="ARBA" id="ARBA00022771"/>
    </source>
</evidence>
<evidence type="ECO:0000313" key="7">
    <source>
        <dbReference type="EMBL" id="EGG20037.1"/>
    </source>
</evidence>
<dbReference type="InterPro" id="IPR009057">
    <property type="entry name" value="Homeodomain-like_sf"/>
</dbReference>
<dbReference type="OrthoDB" id="21597at2759"/>
<dbReference type="SUPFAM" id="SSF57903">
    <property type="entry name" value="FYVE/PHD zinc finger"/>
    <property type="match status" value="1"/>
</dbReference>
<evidence type="ECO:0000256" key="3">
    <source>
        <dbReference type="ARBA" id="ARBA00022833"/>
    </source>
</evidence>
<dbReference type="GeneID" id="14872324"/>
<dbReference type="RefSeq" id="XP_004367020.1">
    <property type="nucleotide sequence ID" value="XM_004366963.1"/>
</dbReference>
<reference evidence="8" key="1">
    <citation type="journal article" date="2011" name="Genome Res.">
        <title>Phylogeny-wide analysis of social amoeba genomes highlights ancient origins for complex intercellular communication.</title>
        <authorList>
            <person name="Heidel A.J."/>
            <person name="Lawal H.M."/>
            <person name="Felder M."/>
            <person name="Schilde C."/>
            <person name="Helps N.R."/>
            <person name="Tunggal B."/>
            <person name="Rivero F."/>
            <person name="John U."/>
            <person name="Schleicher M."/>
            <person name="Eichinger L."/>
            <person name="Platzer M."/>
            <person name="Noegel A.A."/>
            <person name="Schaap P."/>
            <person name="Gloeckner G."/>
        </authorList>
    </citation>
    <scope>NUCLEOTIDE SEQUENCE [LARGE SCALE GENOMIC DNA]</scope>
    <source>
        <strain evidence="8">SH3</strain>
    </source>
</reference>
<feature type="compositionally biased region" description="Pro residues" evidence="5">
    <location>
        <begin position="21"/>
        <end position="30"/>
    </location>
</feature>
<dbReference type="Pfam" id="PF00628">
    <property type="entry name" value="PHD"/>
    <property type="match status" value="1"/>
</dbReference>
<dbReference type="PANTHER" id="PTHR20916">
    <property type="entry name" value="CYSTEINE AND GLYCINE-RICH PROTEIN 2 BINDING PROTEIN"/>
    <property type="match status" value="1"/>
</dbReference>
<dbReference type="InterPro" id="IPR019786">
    <property type="entry name" value="Zinc_finger_PHD-type_CS"/>
</dbReference>
<dbReference type="PROSITE" id="PS50016">
    <property type="entry name" value="ZF_PHD_2"/>
    <property type="match status" value="1"/>
</dbReference>
<feature type="region of interest" description="Disordered" evidence="5">
    <location>
        <begin position="375"/>
        <end position="404"/>
    </location>
</feature>
<dbReference type="PROSITE" id="PS01359">
    <property type="entry name" value="ZF_PHD_1"/>
    <property type="match status" value="1"/>
</dbReference>
<feature type="region of interest" description="Disordered" evidence="5">
    <location>
        <begin position="868"/>
        <end position="914"/>
    </location>
</feature>
<protein>
    <recommendedName>
        <fullName evidence="6">PHD-type domain-containing protein</fullName>
    </recommendedName>
</protein>
<gene>
    <name evidence="7" type="ORF">DFA_07153</name>
</gene>
<feature type="compositionally biased region" description="Polar residues" evidence="5">
    <location>
        <begin position="1"/>
        <end position="14"/>
    </location>
</feature>
<dbReference type="STRING" id="1054147.F4PVM3"/>
<feature type="domain" description="PHD-type" evidence="6">
    <location>
        <begin position="782"/>
        <end position="832"/>
    </location>
</feature>
<dbReference type="InterPro" id="IPR019787">
    <property type="entry name" value="Znf_PHD-finger"/>
</dbReference>
<dbReference type="SMART" id="SM00249">
    <property type="entry name" value="PHD"/>
    <property type="match status" value="2"/>
</dbReference>
<keyword evidence="2 4" id="KW-0863">Zinc-finger</keyword>
<dbReference type="InterPro" id="IPR013083">
    <property type="entry name" value="Znf_RING/FYVE/PHD"/>
</dbReference>
<evidence type="ECO:0000256" key="5">
    <source>
        <dbReference type="SAM" id="MobiDB-lite"/>
    </source>
</evidence>
<feature type="compositionally biased region" description="Low complexity" evidence="5">
    <location>
        <begin position="34"/>
        <end position="58"/>
    </location>
</feature>
<dbReference type="InterPro" id="IPR001005">
    <property type="entry name" value="SANT/Myb"/>
</dbReference>
<accession>F4PVM3</accession>
<dbReference type="CDD" id="cd00167">
    <property type="entry name" value="SANT"/>
    <property type="match status" value="1"/>
</dbReference>
<evidence type="ECO:0000259" key="6">
    <source>
        <dbReference type="PROSITE" id="PS50016"/>
    </source>
</evidence>
<dbReference type="KEGG" id="dfa:DFA_07153"/>
<dbReference type="SUPFAM" id="SSF46689">
    <property type="entry name" value="Homeodomain-like"/>
    <property type="match status" value="1"/>
</dbReference>
<feature type="compositionally biased region" description="Low complexity" evidence="5">
    <location>
        <begin position="605"/>
        <end position="619"/>
    </location>
</feature>
<proteinExistence type="predicted"/>
<feature type="region of interest" description="Disordered" evidence="5">
    <location>
        <begin position="1"/>
        <end position="58"/>
    </location>
</feature>
<name>F4PVM3_CACFS</name>
<keyword evidence="1" id="KW-0479">Metal-binding</keyword>
<feature type="compositionally biased region" description="Polar residues" evidence="5">
    <location>
        <begin position="79"/>
        <end position="89"/>
    </location>
</feature>
<dbReference type="InterPro" id="IPR011011">
    <property type="entry name" value="Znf_FYVE_PHD"/>
</dbReference>
<feature type="region of interest" description="Disordered" evidence="5">
    <location>
        <begin position="1019"/>
        <end position="1042"/>
    </location>
</feature>
<evidence type="ECO:0000256" key="1">
    <source>
        <dbReference type="ARBA" id="ARBA00022723"/>
    </source>
</evidence>